<evidence type="ECO:0000259" key="4">
    <source>
        <dbReference type="Pfam" id="PF22725"/>
    </source>
</evidence>
<sequence length="331" mass="36037">MKTIRWGIIATGNIASKFALALNYEASRSNSVRLAAVASRDAAKSARFAEQWGCARSYGSYAELFADPEVDAVYIATPNNLHVELSIAALKSGKAVLCEKPVSLDASSLLPVIETARQEKRFYMEAMWMKCNPSFQKAMSWIQEGKIGAPRYLRADFFLDSPFNPESRLYNPVLGGGALLDLGIYPVTCAHAAAGKIKPDAVSSIIKNAPTGVDSYNSSHLVWKSGFTADLSSSINLQGIKESRSAFIIGESGSIVLPYFWMAEEAILTGSDGAVLEHAKKPFECNGYEYEIREASLCIESGATESPVQTWADSIMVMEILDQIRTVAAYE</sequence>
<dbReference type="SUPFAM" id="SSF55347">
    <property type="entry name" value="Glyceraldehyde-3-phosphate dehydrogenase-like, C-terminal domain"/>
    <property type="match status" value="1"/>
</dbReference>
<dbReference type="AlphaFoldDB" id="A0AAE3JI99"/>
<name>A0AAE3JI99_9SPIR</name>
<evidence type="ECO:0000259" key="3">
    <source>
        <dbReference type="Pfam" id="PF01408"/>
    </source>
</evidence>
<evidence type="ECO:0000313" key="5">
    <source>
        <dbReference type="EMBL" id="MCD1653921.1"/>
    </source>
</evidence>
<dbReference type="Gene3D" id="3.40.50.720">
    <property type="entry name" value="NAD(P)-binding Rossmann-like Domain"/>
    <property type="match status" value="1"/>
</dbReference>
<dbReference type="GO" id="GO:0016491">
    <property type="term" value="F:oxidoreductase activity"/>
    <property type="evidence" value="ECO:0007669"/>
    <property type="project" value="UniProtKB-KW"/>
</dbReference>
<dbReference type="RefSeq" id="WP_230753542.1">
    <property type="nucleotide sequence ID" value="NZ_JAINWA010000001.1"/>
</dbReference>
<dbReference type="Proteomes" id="UP001198163">
    <property type="component" value="Unassembled WGS sequence"/>
</dbReference>
<organism evidence="5 6">
    <name type="scientific">Teretinema zuelzerae</name>
    <dbReference type="NCBI Taxonomy" id="156"/>
    <lineage>
        <taxon>Bacteria</taxon>
        <taxon>Pseudomonadati</taxon>
        <taxon>Spirochaetota</taxon>
        <taxon>Spirochaetia</taxon>
        <taxon>Spirochaetales</taxon>
        <taxon>Treponemataceae</taxon>
        <taxon>Teretinema</taxon>
    </lineage>
</organism>
<dbReference type="EMBL" id="JAINWA010000001">
    <property type="protein sequence ID" value="MCD1653921.1"/>
    <property type="molecule type" value="Genomic_DNA"/>
</dbReference>
<feature type="domain" description="GFO/IDH/MocA-like oxidoreductase" evidence="4">
    <location>
        <begin position="135"/>
        <end position="256"/>
    </location>
</feature>
<comment type="similarity">
    <text evidence="1">Belongs to the Gfo/Idh/MocA family.</text>
</comment>
<dbReference type="PANTHER" id="PTHR22604:SF105">
    <property type="entry name" value="TRANS-1,2-DIHYDROBENZENE-1,2-DIOL DEHYDROGENASE"/>
    <property type="match status" value="1"/>
</dbReference>
<dbReference type="Gene3D" id="3.30.360.10">
    <property type="entry name" value="Dihydrodipicolinate Reductase, domain 2"/>
    <property type="match status" value="1"/>
</dbReference>
<evidence type="ECO:0000313" key="6">
    <source>
        <dbReference type="Proteomes" id="UP001198163"/>
    </source>
</evidence>
<dbReference type="PANTHER" id="PTHR22604">
    <property type="entry name" value="OXIDOREDUCTASES"/>
    <property type="match status" value="1"/>
</dbReference>
<proteinExistence type="inferred from homology"/>
<evidence type="ECO:0000256" key="1">
    <source>
        <dbReference type="ARBA" id="ARBA00010928"/>
    </source>
</evidence>
<dbReference type="InterPro" id="IPR050984">
    <property type="entry name" value="Gfo/Idh/MocA_domain"/>
</dbReference>
<protein>
    <submittedName>
        <fullName evidence="5">Gfo/Idh/MocA family oxidoreductase</fullName>
    </submittedName>
</protein>
<reference evidence="5" key="1">
    <citation type="submission" date="2021-08" db="EMBL/GenBank/DDBJ databases">
        <title>Comparative analyses of Brucepasteria parasyntrophica and Teretinema zuelzerae.</title>
        <authorList>
            <person name="Song Y."/>
            <person name="Brune A."/>
        </authorList>
    </citation>
    <scope>NUCLEOTIDE SEQUENCE</scope>
    <source>
        <strain evidence="5">DSM 1903</strain>
    </source>
</reference>
<dbReference type="InterPro" id="IPR000683">
    <property type="entry name" value="Gfo/Idh/MocA-like_OxRdtase_N"/>
</dbReference>
<feature type="domain" description="Gfo/Idh/MocA-like oxidoreductase N-terminal" evidence="3">
    <location>
        <begin position="4"/>
        <end position="124"/>
    </location>
</feature>
<comment type="caution">
    <text evidence="5">The sequence shown here is derived from an EMBL/GenBank/DDBJ whole genome shotgun (WGS) entry which is preliminary data.</text>
</comment>
<gene>
    <name evidence="5" type="ORF">K7J14_04320</name>
</gene>
<dbReference type="InterPro" id="IPR036291">
    <property type="entry name" value="NAD(P)-bd_dom_sf"/>
</dbReference>
<dbReference type="Pfam" id="PF22725">
    <property type="entry name" value="GFO_IDH_MocA_C3"/>
    <property type="match status" value="1"/>
</dbReference>
<keyword evidence="6" id="KW-1185">Reference proteome</keyword>
<dbReference type="GO" id="GO:0000166">
    <property type="term" value="F:nucleotide binding"/>
    <property type="evidence" value="ECO:0007669"/>
    <property type="project" value="InterPro"/>
</dbReference>
<dbReference type="SUPFAM" id="SSF51735">
    <property type="entry name" value="NAD(P)-binding Rossmann-fold domains"/>
    <property type="match status" value="1"/>
</dbReference>
<dbReference type="Pfam" id="PF01408">
    <property type="entry name" value="GFO_IDH_MocA"/>
    <property type="match status" value="1"/>
</dbReference>
<evidence type="ECO:0000256" key="2">
    <source>
        <dbReference type="ARBA" id="ARBA00023002"/>
    </source>
</evidence>
<dbReference type="InterPro" id="IPR055170">
    <property type="entry name" value="GFO_IDH_MocA-like_dom"/>
</dbReference>
<accession>A0AAE3JI99</accession>
<keyword evidence="2" id="KW-0560">Oxidoreductase</keyword>